<dbReference type="RefSeq" id="WP_378265006.1">
    <property type="nucleotide sequence ID" value="NZ_JBHSIT010000020.1"/>
</dbReference>
<gene>
    <name evidence="2" type="ORF">ACFPCY_41240</name>
</gene>
<feature type="compositionally biased region" description="Basic and acidic residues" evidence="1">
    <location>
        <begin position="53"/>
        <end position="74"/>
    </location>
</feature>
<protein>
    <recommendedName>
        <fullName evidence="4">DUF4158 domain-containing protein</fullName>
    </recommendedName>
</protein>
<reference evidence="3" key="1">
    <citation type="journal article" date="2019" name="Int. J. Syst. Evol. Microbiol.">
        <title>The Global Catalogue of Microorganisms (GCM) 10K type strain sequencing project: providing services to taxonomists for standard genome sequencing and annotation.</title>
        <authorList>
            <consortium name="The Broad Institute Genomics Platform"/>
            <consortium name="The Broad Institute Genome Sequencing Center for Infectious Disease"/>
            <person name="Wu L."/>
            <person name="Ma J."/>
        </authorList>
    </citation>
    <scope>NUCLEOTIDE SEQUENCE [LARGE SCALE GENOMIC DNA]</scope>
    <source>
        <strain evidence="3">KLKA75</strain>
    </source>
</reference>
<dbReference type="EMBL" id="JBHSIT010000020">
    <property type="protein sequence ID" value="MFC4913768.1"/>
    <property type="molecule type" value="Genomic_DNA"/>
</dbReference>
<evidence type="ECO:0000256" key="1">
    <source>
        <dbReference type="SAM" id="MobiDB-lite"/>
    </source>
</evidence>
<proteinExistence type="predicted"/>
<accession>A0ABV9UCY2</accession>
<keyword evidence="3" id="KW-1185">Reference proteome</keyword>
<dbReference type="Proteomes" id="UP001595872">
    <property type="component" value="Unassembled WGS sequence"/>
</dbReference>
<sequence>MLFTPAEAEVEWPRGRTQDEHHLLALVVWLKSYQRLGYFPKVEDVPAAVAGHAVRDGRRDGCPAPDDRGGEGKPCEPPARPASPVAFVTPTWWALSPLRAARAWPGRPDALWCAACCQSLMAW</sequence>
<comment type="caution">
    <text evidence="2">The sequence shown here is derived from an EMBL/GenBank/DDBJ whole genome shotgun (WGS) entry which is preliminary data.</text>
</comment>
<feature type="region of interest" description="Disordered" evidence="1">
    <location>
        <begin position="53"/>
        <end position="82"/>
    </location>
</feature>
<evidence type="ECO:0000313" key="2">
    <source>
        <dbReference type="EMBL" id="MFC4913768.1"/>
    </source>
</evidence>
<name>A0ABV9UCY2_9ACTN</name>
<evidence type="ECO:0000313" key="3">
    <source>
        <dbReference type="Proteomes" id="UP001595872"/>
    </source>
</evidence>
<organism evidence="2 3">
    <name type="scientific">Actinomadura gamaensis</name>
    <dbReference type="NCBI Taxonomy" id="1763541"/>
    <lineage>
        <taxon>Bacteria</taxon>
        <taxon>Bacillati</taxon>
        <taxon>Actinomycetota</taxon>
        <taxon>Actinomycetes</taxon>
        <taxon>Streptosporangiales</taxon>
        <taxon>Thermomonosporaceae</taxon>
        <taxon>Actinomadura</taxon>
    </lineage>
</organism>
<evidence type="ECO:0008006" key="4">
    <source>
        <dbReference type="Google" id="ProtNLM"/>
    </source>
</evidence>